<organism evidence="2 3">
    <name type="scientific">Salinicola acroporae</name>
    <dbReference type="NCBI Taxonomy" id="1541440"/>
    <lineage>
        <taxon>Bacteria</taxon>
        <taxon>Pseudomonadati</taxon>
        <taxon>Pseudomonadota</taxon>
        <taxon>Gammaproteobacteria</taxon>
        <taxon>Oceanospirillales</taxon>
        <taxon>Halomonadaceae</taxon>
        <taxon>Salinicola</taxon>
    </lineage>
</organism>
<reference evidence="2" key="2">
    <citation type="submission" date="2017-11" db="EMBL/GenBank/DDBJ databases">
        <authorList>
            <person name="Das S.K."/>
        </authorList>
    </citation>
    <scope>NUCLEOTIDE SEQUENCE</scope>
    <source>
        <strain evidence="2">S4-41</strain>
    </source>
</reference>
<keyword evidence="1" id="KW-0472">Membrane</keyword>
<keyword evidence="1" id="KW-1133">Transmembrane helix</keyword>
<feature type="transmembrane region" description="Helical" evidence="1">
    <location>
        <begin position="60"/>
        <end position="81"/>
    </location>
</feature>
<evidence type="ECO:0000313" key="3">
    <source>
        <dbReference type="Proteomes" id="UP001162135"/>
    </source>
</evidence>
<reference evidence="2" key="1">
    <citation type="journal article" date="2015" name="Antonie Van Leeuwenhoek">
        <title>Comparative 16S rRNA signatures and multilocus sequence analysis for the genus Salinicola and description of Salinicola acroporae sp. nov., isolated from coral Acropora digitifera.</title>
        <authorList>
            <person name="Lepcha R.T."/>
            <person name="Poddar A."/>
            <person name="Schumann P."/>
            <person name="Das S.K."/>
        </authorList>
    </citation>
    <scope>NUCLEOTIDE SEQUENCE</scope>
    <source>
        <strain evidence="2">S4-41</strain>
    </source>
</reference>
<keyword evidence="1" id="KW-0812">Transmembrane</keyword>
<feature type="transmembrane region" description="Helical" evidence="1">
    <location>
        <begin position="28"/>
        <end position="48"/>
    </location>
</feature>
<name>A0ABT6I3Q0_9GAMM</name>
<evidence type="ECO:0000313" key="2">
    <source>
        <dbReference type="EMBL" id="MDH4572236.1"/>
    </source>
</evidence>
<gene>
    <name evidence="2" type="ORF">CUR86_07015</name>
</gene>
<dbReference type="RefSeq" id="WP_110715893.1">
    <property type="nucleotide sequence ID" value="NZ_PGFS01000001.1"/>
</dbReference>
<proteinExistence type="predicted"/>
<protein>
    <submittedName>
        <fullName evidence="2">Uncharacterized protein</fullName>
    </submittedName>
</protein>
<evidence type="ECO:0000256" key="1">
    <source>
        <dbReference type="SAM" id="Phobius"/>
    </source>
</evidence>
<comment type="caution">
    <text evidence="2">The sequence shown here is derived from an EMBL/GenBank/DDBJ whole genome shotgun (WGS) entry which is preliminary data.</text>
</comment>
<keyword evidence="3" id="KW-1185">Reference proteome</keyword>
<sequence length="92" mass="10339">MNSTEHDHLTSISPWMGIIPRSLAGRLFLLWATANVTLTLIPVFTTWLDNTEMVLNTAPTTIFYSFVAFFSNCVLGVAFYVTRAIHWAKSAE</sequence>
<accession>A0ABT6I3Q0</accession>
<dbReference type="EMBL" id="PGFS01000001">
    <property type="protein sequence ID" value="MDH4572236.1"/>
    <property type="molecule type" value="Genomic_DNA"/>
</dbReference>
<dbReference type="Proteomes" id="UP001162135">
    <property type="component" value="Unassembled WGS sequence"/>
</dbReference>